<dbReference type="Gene3D" id="3.30.360.10">
    <property type="entry name" value="Dihydrodipicolinate Reductase, domain 2"/>
    <property type="match status" value="1"/>
</dbReference>
<organism evidence="5 6">
    <name type="scientific">Caldilinea aerophila (strain DSM 14535 / JCM 11387 / NBRC 104270 / STL-6-O1)</name>
    <dbReference type="NCBI Taxonomy" id="926550"/>
    <lineage>
        <taxon>Bacteria</taxon>
        <taxon>Bacillati</taxon>
        <taxon>Chloroflexota</taxon>
        <taxon>Caldilineae</taxon>
        <taxon>Caldilineales</taxon>
        <taxon>Caldilineaceae</taxon>
        <taxon>Caldilinea</taxon>
    </lineage>
</organism>
<dbReference type="InterPro" id="IPR050463">
    <property type="entry name" value="Gfo/Idh/MocA_oxidrdct_glycsds"/>
</dbReference>
<evidence type="ECO:0000259" key="3">
    <source>
        <dbReference type="Pfam" id="PF01408"/>
    </source>
</evidence>
<dbReference type="PATRIC" id="fig|926550.5.peg.2851"/>
<dbReference type="InterPro" id="IPR000683">
    <property type="entry name" value="Gfo/Idh/MocA-like_OxRdtase_N"/>
</dbReference>
<dbReference type="Pfam" id="PF01408">
    <property type="entry name" value="GFO_IDH_MocA"/>
    <property type="match status" value="1"/>
</dbReference>
<dbReference type="HOGENOM" id="CLU_023194_0_1_0"/>
<feature type="domain" description="Gfo/Idh/MocA-like oxidoreductase C-terminal" evidence="4">
    <location>
        <begin position="134"/>
        <end position="322"/>
    </location>
</feature>
<accession>I0I5W7</accession>
<evidence type="ECO:0000259" key="4">
    <source>
        <dbReference type="Pfam" id="PF02894"/>
    </source>
</evidence>
<name>I0I5W7_CALAS</name>
<dbReference type="InterPro" id="IPR004104">
    <property type="entry name" value="Gfo/Idh/MocA-like_OxRdtase_C"/>
</dbReference>
<dbReference type="PANTHER" id="PTHR43818">
    <property type="entry name" value="BCDNA.GH03377"/>
    <property type="match status" value="1"/>
</dbReference>
<dbReference type="Proteomes" id="UP000007880">
    <property type="component" value="Chromosome"/>
</dbReference>
<dbReference type="SUPFAM" id="SSF55347">
    <property type="entry name" value="Glyceraldehyde-3-phosphate dehydrogenase-like, C-terminal domain"/>
    <property type="match status" value="1"/>
</dbReference>
<evidence type="ECO:0000313" key="5">
    <source>
        <dbReference type="EMBL" id="BAM00655.1"/>
    </source>
</evidence>
<dbReference type="PANTHER" id="PTHR43818:SF11">
    <property type="entry name" value="BCDNA.GH03377"/>
    <property type="match status" value="1"/>
</dbReference>
<dbReference type="eggNOG" id="COG0673">
    <property type="taxonomic scope" value="Bacteria"/>
</dbReference>
<dbReference type="GO" id="GO:0016491">
    <property type="term" value="F:oxidoreductase activity"/>
    <property type="evidence" value="ECO:0007669"/>
    <property type="project" value="UniProtKB-KW"/>
</dbReference>
<gene>
    <name evidence="5" type="primary">iolG</name>
    <name evidence="5" type="ordered locus">CLDAP_26150</name>
</gene>
<protein>
    <submittedName>
        <fullName evidence="5">Inositol 2-dehydrogenase</fullName>
    </submittedName>
</protein>
<evidence type="ECO:0000256" key="2">
    <source>
        <dbReference type="ARBA" id="ARBA00023002"/>
    </source>
</evidence>
<evidence type="ECO:0000256" key="1">
    <source>
        <dbReference type="ARBA" id="ARBA00010928"/>
    </source>
</evidence>
<evidence type="ECO:0000313" key="6">
    <source>
        <dbReference type="Proteomes" id="UP000007880"/>
    </source>
</evidence>
<comment type="similarity">
    <text evidence="1">Belongs to the Gfo/Idh/MocA family.</text>
</comment>
<dbReference type="InterPro" id="IPR036291">
    <property type="entry name" value="NAD(P)-bd_dom_sf"/>
</dbReference>
<dbReference type="STRING" id="926550.CLDAP_26150"/>
<feature type="domain" description="Gfo/Idh/MocA-like oxidoreductase N-terminal" evidence="3">
    <location>
        <begin position="1"/>
        <end position="121"/>
    </location>
</feature>
<reference evidence="5 6" key="1">
    <citation type="submission" date="2012-02" db="EMBL/GenBank/DDBJ databases">
        <title>Complete genome sequence of Caldilinea aerophila DSM 14535 (= NBRC 102666).</title>
        <authorList>
            <person name="Oguchi A."/>
            <person name="Hosoyama A."/>
            <person name="Sekine M."/>
            <person name="Fukai R."/>
            <person name="Kato Y."/>
            <person name="Nakamura S."/>
            <person name="Hanada S."/>
            <person name="Yamazaki S."/>
            <person name="Fujita N."/>
        </authorList>
    </citation>
    <scope>NUCLEOTIDE SEQUENCE [LARGE SCALE GENOMIC DNA]</scope>
    <source>
        <strain evidence="6">DSM 14535 / JCM 11387 / NBRC 104270 / STL-6-O1</strain>
    </source>
</reference>
<dbReference type="EMBL" id="AP012337">
    <property type="protein sequence ID" value="BAM00655.1"/>
    <property type="molecule type" value="Genomic_DNA"/>
</dbReference>
<keyword evidence="2" id="KW-0560">Oxidoreductase</keyword>
<sequence length="334" mass="36729">MRIGVIGIGGMGARHVHNLVHEVNAAQLVALADVDAARLQQVALTYGATHIFTDAHALINHPEVDAVVIAAPDRFHAHLTQACIEVGKPVLCEKPLALTSNEARAIVDAEVKKGRRLVQVGLMREYDPAHLRVKQIIDSGALGRPLAFRGVHINGGSLSWRTVEDVITNSAVHDLHSARWMMGDEVVRVYTSHIPYSADRPDTARLVLIQLHYRGGAIGQIECNMEAGYGYEVDVKITGEIGAVETNSLQSAVVRYKNQRGQWVEQDWLQRFESAYIQEVRTWVHSLQTGAATGPSAWDGYISMLLADACIASARCRQPVEVDIPLAAEIYRRL</sequence>
<dbReference type="Gene3D" id="3.40.50.720">
    <property type="entry name" value="NAD(P)-binding Rossmann-like Domain"/>
    <property type="match status" value="1"/>
</dbReference>
<dbReference type="Pfam" id="PF02894">
    <property type="entry name" value="GFO_IDH_MocA_C"/>
    <property type="match status" value="1"/>
</dbReference>
<dbReference type="AlphaFoldDB" id="I0I5W7"/>
<proteinExistence type="inferred from homology"/>
<dbReference type="KEGG" id="cap:CLDAP_26150"/>
<dbReference type="SUPFAM" id="SSF51735">
    <property type="entry name" value="NAD(P)-binding Rossmann-fold domains"/>
    <property type="match status" value="1"/>
</dbReference>
<keyword evidence="6" id="KW-1185">Reference proteome</keyword>
<dbReference type="GO" id="GO:0000166">
    <property type="term" value="F:nucleotide binding"/>
    <property type="evidence" value="ECO:0007669"/>
    <property type="project" value="InterPro"/>
</dbReference>